<dbReference type="EMBL" id="CP029353">
    <property type="protein sequence ID" value="AWK87390.1"/>
    <property type="molecule type" value="Genomic_DNA"/>
</dbReference>
<sequence>MEPRFSCTACGACCHGWLPLTLADAVAHAGRFPLAMVWTPVRPNARSYDLATRLGATLRLPNRKTVAVLIVPTAYLPPSHPCPELRDDGRCAIHGTKPSRCRTMPFYPYREERDQADLLIPRKGWACDVSAAAPAVYRNHTILDRTDFDRERAELLDQAPVIRRYADYMVKYMPWILGELAKLPPGPAGGSLVTSLSSFLTATRRPDAAQIAAAQAPLFQAMAGRTRDDPALRDYHRNYAGWAREMEALARRASAQPTPPPAQDAT</sequence>
<dbReference type="Pfam" id="PF03692">
    <property type="entry name" value="CxxCxxCC"/>
    <property type="match status" value="1"/>
</dbReference>
<dbReference type="OrthoDB" id="7500397at2"/>
<dbReference type="Proteomes" id="UP000245629">
    <property type="component" value="Chromosome 2"/>
</dbReference>
<organism evidence="1 2">
    <name type="scientific">Azospirillum thermophilum</name>
    <dbReference type="NCBI Taxonomy" id="2202148"/>
    <lineage>
        <taxon>Bacteria</taxon>
        <taxon>Pseudomonadati</taxon>
        <taxon>Pseudomonadota</taxon>
        <taxon>Alphaproteobacteria</taxon>
        <taxon>Rhodospirillales</taxon>
        <taxon>Azospirillaceae</taxon>
        <taxon>Azospirillum</taxon>
    </lineage>
</organism>
<evidence type="ECO:0000313" key="2">
    <source>
        <dbReference type="Proteomes" id="UP000245629"/>
    </source>
</evidence>
<proteinExistence type="predicted"/>
<protein>
    <submittedName>
        <fullName evidence="1">Zinc/iron-chelating domain-containing protein</fullName>
    </submittedName>
</protein>
<dbReference type="AlphaFoldDB" id="A0A2S2CSN2"/>
<gene>
    <name evidence="1" type="ORF">DEW08_15215</name>
</gene>
<evidence type="ECO:0000313" key="1">
    <source>
        <dbReference type="EMBL" id="AWK87390.1"/>
    </source>
</evidence>
<dbReference type="KEGG" id="azz:DEW08_15215"/>
<reference evidence="2" key="1">
    <citation type="submission" date="2018-05" db="EMBL/GenBank/DDBJ databases">
        <title>Azospirillum thermophila sp. nov., a novel isolated from hot spring.</title>
        <authorList>
            <person name="Zhao Z."/>
        </authorList>
    </citation>
    <scope>NUCLEOTIDE SEQUENCE [LARGE SCALE GENOMIC DNA]</scope>
    <source>
        <strain evidence="2">CFH 70021</strain>
    </source>
</reference>
<accession>A0A2S2CSN2</accession>
<dbReference type="RefSeq" id="WP_109328496.1">
    <property type="nucleotide sequence ID" value="NZ_CP029353.1"/>
</dbReference>
<dbReference type="InterPro" id="IPR005358">
    <property type="entry name" value="Puta_zinc/iron-chelating_dom"/>
</dbReference>
<keyword evidence="2" id="KW-1185">Reference proteome</keyword>
<name>A0A2S2CSN2_9PROT</name>